<dbReference type="InterPro" id="IPR010982">
    <property type="entry name" value="Lambda_DNA-bd_dom_sf"/>
</dbReference>
<comment type="caution">
    <text evidence="2">The sequence shown here is derived from an EMBL/GenBank/DDBJ whole genome shotgun (WGS) entry which is preliminary data.</text>
</comment>
<dbReference type="CDD" id="cd00093">
    <property type="entry name" value="HTH_XRE"/>
    <property type="match status" value="1"/>
</dbReference>
<dbReference type="Gene3D" id="1.10.260.40">
    <property type="entry name" value="lambda repressor-like DNA-binding domains"/>
    <property type="match status" value="1"/>
</dbReference>
<dbReference type="EMBL" id="JAXOVW010000066">
    <property type="protein sequence ID" value="MDZ5609482.1"/>
    <property type="molecule type" value="Genomic_DNA"/>
</dbReference>
<organism evidence="2 3">
    <name type="scientific">Bacillus bingmayongensis</name>
    <dbReference type="NCBI Taxonomy" id="1150157"/>
    <lineage>
        <taxon>Bacteria</taxon>
        <taxon>Bacillati</taxon>
        <taxon>Bacillota</taxon>
        <taxon>Bacilli</taxon>
        <taxon>Bacillales</taxon>
        <taxon>Bacillaceae</taxon>
        <taxon>Bacillus</taxon>
    </lineage>
</organism>
<dbReference type="InterPro" id="IPR001387">
    <property type="entry name" value="Cro/C1-type_HTH"/>
</dbReference>
<dbReference type="PROSITE" id="PS50943">
    <property type="entry name" value="HTH_CROC1"/>
    <property type="match status" value="1"/>
</dbReference>
<evidence type="ECO:0000313" key="3">
    <source>
        <dbReference type="Proteomes" id="UP001291930"/>
    </source>
</evidence>
<dbReference type="Proteomes" id="UP001291930">
    <property type="component" value="Unassembled WGS sequence"/>
</dbReference>
<sequence length="88" mass="9880">MENTFRINRKTIRFLRSIKGVTVGQLAAKSYISFSLLEKIENGRRKITPYANHRIVKGIASLGYTAEEIIVINMFVEGKEGSGVFETA</sequence>
<proteinExistence type="predicted"/>
<dbReference type="RefSeq" id="WP_207996372.1">
    <property type="nucleotide sequence ID" value="NZ_JAXOVW010000066.1"/>
</dbReference>
<evidence type="ECO:0000313" key="2">
    <source>
        <dbReference type="EMBL" id="MDZ5609482.1"/>
    </source>
</evidence>
<feature type="domain" description="HTH cro/C1-type" evidence="1">
    <location>
        <begin position="12"/>
        <end position="48"/>
    </location>
</feature>
<reference evidence="3" key="1">
    <citation type="submission" date="2023-11" db="EMBL/GenBank/DDBJ databases">
        <title>Genome Sequence of Bacillus pseudomycoides stain BUPM19.</title>
        <authorList>
            <person name="Farhat A."/>
        </authorList>
    </citation>
    <scope>NUCLEOTIDE SEQUENCE [LARGE SCALE GENOMIC DNA]</scope>
    <source>
        <strain evidence="3">BUPM19</strain>
    </source>
</reference>
<evidence type="ECO:0000259" key="1">
    <source>
        <dbReference type="PROSITE" id="PS50943"/>
    </source>
</evidence>
<keyword evidence="3" id="KW-1185">Reference proteome</keyword>
<name>A0ABU5K179_9BACI</name>
<accession>A0ABU5K179</accession>
<gene>
    <name evidence="2" type="ORF">U2I54_21045</name>
</gene>
<dbReference type="SUPFAM" id="SSF47413">
    <property type="entry name" value="lambda repressor-like DNA-binding domains"/>
    <property type="match status" value="1"/>
</dbReference>
<protein>
    <submittedName>
        <fullName evidence="2">Helix-turn-helix transcriptional regulator</fullName>
    </submittedName>
</protein>